<keyword evidence="4 6" id="KW-0520">NAD</keyword>
<comment type="similarity">
    <text evidence="6">Belongs to the azoreductase type 1 family.</text>
</comment>
<evidence type="ECO:0000259" key="7">
    <source>
        <dbReference type="Pfam" id="PF02525"/>
    </source>
</evidence>
<dbReference type="HAMAP" id="MF_01216">
    <property type="entry name" value="Azoreductase_type1"/>
    <property type="match status" value="1"/>
</dbReference>
<reference evidence="8 9" key="1">
    <citation type="submission" date="2018-08" db="EMBL/GenBank/DDBJ databases">
        <title>Genomic Encyclopedia of Type Strains, Phase III (KMG-III): the genomes of soil and plant-associated and newly described type strains.</title>
        <authorList>
            <person name="Whitman W."/>
        </authorList>
    </citation>
    <scope>NUCLEOTIDE SEQUENCE [LARGE SCALE GENOMIC DNA]</scope>
    <source>
        <strain evidence="8 9">CGMCC 1.10966</strain>
    </source>
</reference>
<dbReference type="RefSeq" id="WP_116187988.1">
    <property type="nucleotide sequence ID" value="NZ_QTTN01000004.1"/>
</dbReference>
<dbReference type="Gene3D" id="3.40.50.360">
    <property type="match status" value="1"/>
</dbReference>
<evidence type="ECO:0000256" key="5">
    <source>
        <dbReference type="ARBA" id="ARBA00048542"/>
    </source>
</evidence>
<comment type="caution">
    <text evidence="6">Lacks conserved residue(s) required for the propagation of feature annotation.</text>
</comment>
<dbReference type="InterPro" id="IPR003680">
    <property type="entry name" value="Flavodoxin_fold"/>
</dbReference>
<dbReference type="GO" id="GO:0010181">
    <property type="term" value="F:FMN binding"/>
    <property type="evidence" value="ECO:0007669"/>
    <property type="project" value="UniProtKB-UniRule"/>
</dbReference>
<sequence>MIQLLKKIFSSNKDDGRKHKVLYITAHPKNPEHSYSMSVGAAFIETYRKANPNDEVIHLDLYKSNIPEIDAVVLNGWKKAGEGKSLSAAEQIKINRLNELVDQFVEVDKYIFVNPIWNFSFPPVLKAYIDSICVAGKTFQYVAGKGPVGLLEDKKAVHIQASGSVLSPGSDFAAFEMGHRHLNVIMKFLGVPSLEGIFVEGTASASDQAKTIIDKTIRRAREIAKTF</sequence>
<evidence type="ECO:0000256" key="1">
    <source>
        <dbReference type="ARBA" id="ARBA00022630"/>
    </source>
</evidence>
<dbReference type="OrthoDB" id="9805013at2"/>
<dbReference type="PANTHER" id="PTHR43741">
    <property type="entry name" value="FMN-DEPENDENT NADH-AZOREDUCTASE 1"/>
    <property type="match status" value="1"/>
</dbReference>
<accession>A0A3D9SCN6</accession>
<comment type="function">
    <text evidence="6">Quinone reductase that provides resistance to thiol-specific stress caused by electrophilic quinones.</text>
</comment>
<dbReference type="GO" id="GO:0009055">
    <property type="term" value="F:electron transfer activity"/>
    <property type="evidence" value="ECO:0007669"/>
    <property type="project" value="UniProtKB-UniRule"/>
</dbReference>
<comment type="subunit">
    <text evidence="6">Homodimer.</text>
</comment>
<evidence type="ECO:0000313" key="9">
    <source>
        <dbReference type="Proteomes" id="UP000256304"/>
    </source>
</evidence>
<dbReference type="EC" id="1.6.5.-" evidence="6"/>
<keyword evidence="1 6" id="KW-0285">Flavoprotein</keyword>
<comment type="caution">
    <text evidence="8">The sequence shown here is derived from an EMBL/GenBank/DDBJ whole genome shotgun (WGS) entry which is preliminary data.</text>
</comment>
<keyword evidence="3 6" id="KW-0560">Oxidoreductase</keyword>
<comment type="catalytic activity">
    <reaction evidence="5">
        <text>N,N-dimethyl-1,4-phenylenediamine + anthranilate + 2 NAD(+) = 2-(4-dimethylaminophenyl)diazenylbenzoate + 2 NADH + 2 H(+)</text>
        <dbReference type="Rhea" id="RHEA:55872"/>
        <dbReference type="ChEBI" id="CHEBI:15378"/>
        <dbReference type="ChEBI" id="CHEBI:15783"/>
        <dbReference type="ChEBI" id="CHEBI:16567"/>
        <dbReference type="ChEBI" id="CHEBI:57540"/>
        <dbReference type="ChEBI" id="CHEBI:57945"/>
        <dbReference type="ChEBI" id="CHEBI:71579"/>
        <dbReference type="EC" id="1.7.1.17"/>
    </reaction>
    <physiologicalReaction direction="right-to-left" evidence="5">
        <dbReference type="Rhea" id="RHEA:55874"/>
    </physiologicalReaction>
</comment>
<gene>
    <name evidence="6" type="primary">azoR</name>
    <name evidence="8" type="ORF">A8990_104165</name>
</gene>
<evidence type="ECO:0000256" key="2">
    <source>
        <dbReference type="ARBA" id="ARBA00022643"/>
    </source>
</evidence>
<evidence type="ECO:0000256" key="6">
    <source>
        <dbReference type="HAMAP-Rule" id="MF_01216"/>
    </source>
</evidence>
<comment type="cofactor">
    <cofactor evidence="6">
        <name>FMN</name>
        <dbReference type="ChEBI" id="CHEBI:58210"/>
    </cofactor>
    <text evidence="6">Binds 1 FMN per subunit.</text>
</comment>
<feature type="binding site" evidence="6">
    <location>
        <begin position="34"/>
        <end position="36"/>
    </location>
    <ligand>
        <name>FMN</name>
        <dbReference type="ChEBI" id="CHEBI:58210"/>
    </ligand>
</feature>
<dbReference type="GO" id="GO:0016652">
    <property type="term" value="F:oxidoreductase activity, acting on NAD(P)H as acceptor"/>
    <property type="evidence" value="ECO:0007669"/>
    <property type="project" value="UniProtKB-UniRule"/>
</dbReference>
<dbReference type="Pfam" id="PF02525">
    <property type="entry name" value="Flavodoxin_2"/>
    <property type="match status" value="1"/>
</dbReference>
<protein>
    <recommendedName>
        <fullName evidence="6">FMN dependent NADH:quinone oxidoreductase</fullName>
        <ecNumber evidence="6">1.6.5.-</ecNumber>
    </recommendedName>
    <alternativeName>
        <fullName evidence="6">Azo-dye reductase</fullName>
    </alternativeName>
    <alternativeName>
        <fullName evidence="6">FMN-dependent NADH-azo compound oxidoreductase</fullName>
    </alternativeName>
    <alternativeName>
        <fullName evidence="6">FMN-dependent NADH-azoreductase</fullName>
        <ecNumber evidence="6">1.7.1.17</ecNumber>
    </alternativeName>
</protein>
<dbReference type="EMBL" id="QTTN01000004">
    <property type="protein sequence ID" value="REE91657.1"/>
    <property type="molecule type" value="Genomic_DNA"/>
</dbReference>
<proteinExistence type="inferred from homology"/>
<evidence type="ECO:0000256" key="4">
    <source>
        <dbReference type="ARBA" id="ARBA00023027"/>
    </source>
</evidence>
<dbReference type="SUPFAM" id="SSF52218">
    <property type="entry name" value="Flavoproteins"/>
    <property type="match status" value="1"/>
</dbReference>
<evidence type="ECO:0000313" key="8">
    <source>
        <dbReference type="EMBL" id="REE91657.1"/>
    </source>
</evidence>
<dbReference type="PANTHER" id="PTHR43741:SF7">
    <property type="entry name" value="FMN-DEPENDENT NADH:QUINONE OXIDOREDUCTASE"/>
    <property type="match status" value="1"/>
</dbReference>
<organism evidence="8 9">
    <name type="scientific">Paenibacillus taihuensis</name>
    <dbReference type="NCBI Taxonomy" id="1156355"/>
    <lineage>
        <taxon>Bacteria</taxon>
        <taxon>Bacillati</taxon>
        <taxon>Bacillota</taxon>
        <taxon>Bacilli</taxon>
        <taxon>Bacillales</taxon>
        <taxon>Paenibacillaceae</taxon>
        <taxon>Paenibacillus</taxon>
    </lineage>
</organism>
<feature type="domain" description="Flavodoxin-like fold" evidence="7">
    <location>
        <begin position="20"/>
        <end position="222"/>
    </location>
</feature>
<comment type="function">
    <text evidence="6">Also exhibits azoreductase activity. Catalyzes the reductive cleavage of the azo bond in aromatic azo compounds to the corresponding amines.</text>
</comment>
<dbReference type="GO" id="GO:0016655">
    <property type="term" value="F:oxidoreductase activity, acting on NAD(P)H, quinone or similar compound as acceptor"/>
    <property type="evidence" value="ECO:0007669"/>
    <property type="project" value="InterPro"/>
</dbReference>
<keyword evidence="9" id="KW-1185">Reference proteome</keyword>
<evidence type="ECO:0000256" key="3">
    <source>
        <dbReference type="ARBA" id="ARBA00023002"/>
    </source>
</evidence>
<keyword evidence="2 6" id="KW-0288">FMN</keyword>
<dbReference type="InterPro" id="IPR029039">
    <property type="entry name" value="Flavoprotein-like_sf"/>
</dbReference>
<dbReference type="Proteomes" id="UP000256304">
    <property type="component" value="Unassembled WGS sequence"/>
</dbReference>
<dbReference type="AlphaFoldDB" id="A0A3D9SCN6"/>
<dbReference type="InterPro" id="IPR050104">
    <property type="entry name" value="FMN-dep_NADH:Q_OxRdtase_AzoR1"/>
</dbReference>
<dbReference type="InterPro" id="IPR023048">
    <property type="entry name" value="NADH:quinone_OxRdtase_FMN_depd"/>
</dbReference>
<comment type="catalytic activity">
    <reaction evidence="6">
        <text>2 a quinone + NADH + H(+) = 2 a 1,4-benzosemiquinone + NAD(+)</text>
        <dbReference type="Rhea" id="RHEA:65952"/>
        <dbReference type="ChEBI" id="CHEBI:15378"/>
        <dbReference type="ChEBI" id="CHEBI:57540"/>
        <dbReference type="ChEBI" id="CHEBI:57945"/>
        <dbReference type="ChEBI" id="CHEBI:132124"/>
        <dbReference type="ChEBI" id="CHEBI:134225"/>
    </reaction>
</comment>
<name>A0A3D9SCN6_9BACL</name>
<dbReference type="EC" id="1.7.1.17" evidence="6"/>